<dbReference type="InterPro" id="IPR015966">
    <property type="entry name" value="tRNA_lig_kin_fungi"/>
</dbReference>
<evidence type="ECO:0008006" key="6">
    <source>
        <dbReference type="Google" id="ProtNLM"/>
    </source>
</evidence>
<dbReference type="GO" id="GO:0003972">
    <property type="term" value="F:RNA ligase (ATP) activity"/>
    <property type="evidence" value="ECO:0007669"/>
    <property type="project" value="InterPro"/>
</dbReference>
<dbReference type="SUPFAM" id="SSF52540">
    <property type="entry name" value="P-loop containing nucleoside triphosphate hydrolases"/>
    <property type="match status" value="2"/>
</dbReference>
<dbReference type="Gene3D" id="3.40.50.300">
    <property type="entry name" value="P-loop containing nucleotide triphosphate hydrolases"/>
    <property type="match status" value="2"/>
</dbReference>
<name>A0A8F2W5G3_CANAR</name>
<protein>
    <recommendedName>
        <fullName evidence="6">tRNA ligase</fullName>
    </recommendedName>
</protein>
<dbReference type="AlphaFoldDB" id="A0A8F2W5G3"/>
<dbReference type="Pfam" id="PF09511">
    <property type="entry name" value="RNA_lig_T4_1"/>
    <property type="match status" value="1"/>
</dbReference>
<feature type="domain" description="T4 RNA ligase 1-like N-terminal" evidence="4">
    <location>
        <begin position="69"/>
        <end position="294"/>
    </location>
</feature>
<proteinExistence type="predicted"/>
<organism evidence="5">
    <name type="scientific">Candidozyma auris</name>
    <name type="common">Yeast</name>
    <name type="synonym">Candida auris</name>
    <dbReference type="NCBI Taxonomy" id="498019"/>
    <lineage>
        <taxon>Eukaryota</taxon>
        <taxon>Fungi</taxon>
        <taxon>Dikarya</taxon>
        <taxon>Ascomycota</taxon>
        <taxon>Saccharomycotina</taxon>
        <taxon>Pichiomycetes</taxon>
        <taxon>Metschnikowiaceae</taxon>
        <taxon>Candidozyma</taxon>
    </lineage>
</organism>
<evidence type="ECO:0000259" key="3">
    <source>
        <dbReference type="Pfam" id="PF08303"/>
    </source>
</evidence>
<dbReference type="PANTHER" id="PTHR32004">
    <property type="entry name" value="TRNA LIGASE"/>
    <property type="match status" value="1"/>
</dbReference>
<evidence type="ECO:0000259" key="2">
    <source>
        <dbReference type="Pfam" id="PF08302"/>
    </source>
</evidence>
<accession>A0A8F2W5G3</accession>
<sequence length="1054" mass="122026">MLEPIPVFRDSAEDLRDFFVDLENSLIKIRKERSTRKQYKFPTTNGEAVVDSWKFNEFAYGTDIELPSQARGLFTRDGKIIARGYDKFFNVGEVEKSKLEHLQKLKGPFALTMKENGCIVFLSGLEDGTLVVCSKHVTGEPVIESDGKGSRHYERAKKTVYEHLEKAGKLAEELATFLYKHNITAVAELCDDDFEEHIIEYPKELAGLYLHGINANTIQFHSYPMKNVYAVADYFGFKRVYYEQYDSFDTLWSFLEEKSKTGIFQGREIEGFVIRAKDKEDDDFFFKYKFEEPYALYRTFREVTKDLITKRRAKVQLILEQRKHARIVQAYLDFVEKLFSEQPELAEQYLEEKGIIKVRKMFLKDIGLDQQDGMGLVALNESEKLTKRFNEFFEEVKFRYILFPIAVVGCGKTTVFRTLANLFPKWQHFQNDNYSAPKEFRNSCVKSLADSPLLLLDRNNSSRKERQSLIDDIFQMRCNVLVPNVGLRFVGINFTACDDKEKFSKVIRERIEARGDNHQCVNAKTERQKTERIILSMEARLQPPTLVASAPKNKVVKGEDLESPDDSFYSMINFDITKSSSLEIAKEIWAYLSQLQQFNDERDPTEEEWQRAYQEALDYKPTFKKVVSSKNLGDKRPEYYGVRIEDVSGLIDGVSTKLGEQKMWQSMRANDRVQRELHVTIGHKNSIYAFPSLKDKWNELARRFAMQVAKKESKEDKFVPVKFFCDVHVKKLVVFDNKLVTLSVQIPQTYKKEGENIILQNPALEPLNEHLHITVGTVSSSVSNADSNVLLHELSKKYGDVLADGEYPLKETIARAMSIRVLSEPWLIMPVSVIGCGKSSLFRALKSLYPQFAHIESDRSANKRDFYKSLKDAFKDHSVVLADRNNHMKQHRREIFELFEEDFVNILVVNFVDPSVDKETVKNTAFKRIKARGKNHPTIDGHDTRKVKMILGKFMKDFTPFDIDEATTSNHVCELDLDMTEGLLPTTMEMLSCLHEHLFLEIPDEKEVFRTLMSGMEYRVPNKEKKFLQLKGKSQDSHKNIRQGSSKRQNNRSG</sequence>
<dbReference type="GO" id="GO:0006388">
    <property type="term" value="P:tRNA splicing, via endonucleolytic cleavage and ligation"/>
    <property type="evidence" value="ECO:0007669"/>
    <property type="project" value="InterPro"/>
</dbReference>
<feature type="compositionally biased region" description="Basic and acidic residues" evidence="1">
    <location>
        <begin position="1029"/>
        <end position="1039"/>
    </location>
</feature>
<dbReference type="InterPro" id="IPR027417">
    <property type="entry name" value="P-loop_NTPase"/>
</dbReference>
<dbReference type="Pfam" id="PF08302">
    <property type="entry name" value="tRNA_lig_CPD"/>
    <property type="match status" value="1"/>
</dbReference>
<dbReference type="PANTHER" id="PTHR32004:SF1">
    <property type="entry name" value="TRNA LIGASE"/>
    <property type="match status" value="1"/>
</dbReference>
<dbReference type="InterPro" id="IPR019039">
    <property type="entry name" value="T4-Rnl1-like_N"/>
</dbReference>
<dbReference type="GO" id="GO:0005634">
    <property type="term" value="C:nucleus"/>
    <property type="evidence" value="ECO:0007669"/>
    <property type="project" value="TreeGrafter"/>
</dbReference>
<dbReference type="EMBL" id="CP076753">
    <property type="protein sequence ID" value="QWW25330.1"/>
    <property type="molecule type" value="Genomic_DNA"/>
</dbReference>
<gene>
    <name evidence="5" type="ORF">CA7LBN_004212</name>
</gene>
<dbReference type="InterPro" id="IPR015965">
    <property type="entry name" value="tRNA_lig_PDEase"/>
</dbReference>
<reference evidence="5" key="1">
    <citation type="submission" date="2021-06" db="EMBL/GenBank/DDBJ databases">
        <title>Candida auris outbreak in lebanese hospital.</title>
        <authorList>
            <person name="Finianos M."/>
        </authorList>
    </citation>
    <scope>NUCLEOTIDE SEQUENCE</scope>
    <source>
        <strain evidence="5">CA7LBN</strain>
    </source>
</reference>
<dbReference type="Pfam" id="PF08303">
    <property type="entry name" value="tRNA_lig_kinase"/>
    <property type="match status" value="2"/>
</dbReference>
<dbReference type="GO" id="GO:0005524">
    <property type="term" value="F:ATP binding"/>
    <property type="evidence" value="ECO:0007669"/>
    <property type="project" value="InterPro"/>
</dbReference>
<evidence type="ECO:0000259" key="4">
    <source>
        <dbReference type="Pfam" id="PF09511"/>
    </source>
</evidence>
<feature type="compositionally biased region" description="Polar residues" evidence="1">
    <location>
        <begin position="1042"/>
        <end position="1054"/>
    </location>
</feature>
<evidence type="ECO:0000256" key="1">
    <source>
        <dbReference type="SAM" id="MobiDB-lite"/>
    </source>
</evidence>
<feature type="region of interest" description="Disordered" evidence="1">
    <location>
        <begin position="1029"/>
        <end position="1054"/>
    </location>
</feature>
<feature type="domain" description="tRNA ligase kinase" evidence="3">
    <location>
        <begin position="401"/>
        <end position="543"/>
    </location>
</feature>
<feature type="domain" description="tRNA ligase kinase" evidence="3">
    <location>
        <begin position="827"/>
        <end position="971"/>
    </location>
</feature>
<evidence type="ECO:0000313" key="5">
    <source>
        <dbReference type="EMBL" id="QWW25330.1"/>
    </source>
</evidence>
<feature type="domain" description="tRNA ligase phosphodiesterase" evidence="2">
    <location>
        <begin position="602"/>
        <end position="793"/>
    </location>
</feature>
<dbReference type="Proteomes" id="UP000825438">
    <property type="component" value="Chromosome V"/>
</dbReference>